<reference evidence="12" key="1">
    <citation type="submission" date="2016-06" db="UniProtKB">
        <authorList>
            <consortium name="WormBaseParasite"/>
        </authorList>
    </citation>
    <scope>IDENTIFICATION</scope>
</reference>
<dbReference type="PANTHER" id="PTHR21351">
    <property type="entry name" value="BARDET-BIEDL SYNDROME PROTEIN 5"/>
    <property type="match status" value="1"/>
</dbReference>
<evidence type="ECO:0000256" key="2">
    <source>
        <dbReference type="ARBA" id="ARBA00004245"/>
    </source>
</evidence>
<evidence type="ECO:0000313" key="11">
    <source>
        <dbReference type="Proteomes" id="UP000270296"/>
    </source>
</evidence>
<evidence type="ECO:0000313" key="10">
    <source>
        <dbReference type="EMBL" id="VDO93756.1"/>
    </source>
</evidence>
<evidence type="ECO:0000259" key="9">
    <source>
        <dbReference type="SMART" id="SM00683"/>
    </source>
</evidence>
<dbReference type="GO" id="GO:0032266">
    <property type="term" value="F:phosphatidylinositol-3-phosphate binding"/>
    <property type="evidence" value="ECO:0007669"/>
    <property type="project" value="TreeGrafter"/>
</dbReference>
<dbReference type="SMART" id="SM00683">
    <property type="entry name" value="DM16"/>
    <property type="match status" value="1"/>
</dbReference>
<dbReference type="InterPro" id="IPR011993">
    <property type="entry name" value="PH-like_dom_sf"/>
</dbReference>
<dbReference type="Proteomes" id="UP000270296">
    <property type="component" value="Unassembled WGS sequence"/>
</dbReference>
<proteinExistence type="inferred from homology"/>
<comment type="subcellular location">
    <subcellularLocation>
        <location evidence="1">Cell projection</location>
        <location evidence="1">Cilium</location>
    </subcellularLocation>
    <subcellularLocation>
        <location evidence="2">Cytoplasm</location>
        <location evidence="2">Cytoskeleton</location>
    </subcellularLocation>
</comment>
<evidence type="ECO:0000256" key="4">
    <source>
        <dbReference type="ARBA" id="ARBA00022490"/>
    </source>
</evidence>
<reference evidence="10 11" key="2">
    <citation type="submission" date="2018-11" db="EMBL/GenBank/DDBJ databases">
        <authorList>
            <consortium name="Pathogen Informatics"/>
        </authorList>
    </citation>
    <scope>NUCLEOTIDE SEQUENCE [LARGE SCALE GENOMIC DNA]</scope>
</reference>
<evidence type="ECO:0000256" key="6">
    <source>
        <dbReference type="ARBA" id="ARBA00023212"/>
    </source>
</evidence>
<organism evidence="12">
    <name type="scientific">Soboliphyme baturini</name>
    <dbReference type="NCBI Taxonomy" id="241478"/>
    <lineage>
        <taxon>Eukaryota</taxon>
        <taxon>Metazoa</taxon>
        <taxon>Ecdysozoa</taxon>
        <taxon>Nematoda</taxon>
        <taxon>Enoplea</taxon>
        <taxon>Dorylaimia</taxon>
        <taxon>Dioctophymatida</taxon>
        <taxon>Dioctophymatoidea</taxon>
        <taxon>Soboliphymatidae</taxon>
        <taxon>Soboliphyme</taxon>
    </lineage>
</organism>
<dbReference type="PANTHER" id="PTHR21351:SF0">
    <property type="entry name" value="BARDET-BIEDL SYNDROME 5 PROTEIN"/>
    <property type="match status" value="1"/>
</dbReference>
<dbReference type="OrthoDB" id="10261999at2759"/>
<dbReference type="AlphaFoldDB" id="A0A183ICB4"/>
<comment type="similarity">
    <text evidence="3">Belongs to the BBS5 family.</text>
</comment>
<evidence type="ECO:0000256" key="8">
    <source>
        <dbReference type="ARBA" id="ARBA00047191"/>
    </source>
</evidence>
<evidence type="ECO:0000256" key="3">
    <source>
        <dbReference type="ARBA" id="ARBA00005822"/>
    </source>
</evidence>
<evidence type="ECO:0000256" key="7">
    <source>
        <dbReference type="ARBA" id="ARBA00023273"/>
    </source>
</evidence>
<name>A0A183ICB4_9BILA</name>
<dbReference type="Gene3D" id="2.30.29.30">
    <property type="entry name" value="Pleckstrin-homology domain (PH domain)/Phosphotyrosine-binding domain (PTB)"/>
    <property type="match status" value="1"/>
</dbReference>
<accession>A0A183ICB4</accession>
<dbReference type="GO" id="GO:0034464">
    <property type="term" value="C:BBSome"/>
    <property type="evidence" value="ECO:0007669"/>
    <property type="project" value="InterPro"/>
</dbReference>
<dbReference type="Pfam" id="PF07289">
    <property type="entry name" value="BBL5"/>
    <property type="match status" value="1"/>
</dbReference>
<dbReference type="GO" id="GO:0036064">
    <property type="term" value="C:ciliary basal body"/>
    <property type="evidence" value="ECO:0007669"/>
    <property type="project" value="TreeGrafter"/>
</dbReference>
<dbReference type="GO" id="GO:0060271">
    <property type="term" value="P:cilium assembly"/>
    <property type="evidence" value="ECO:0007669"/>
    <property type="project" value="TreeGrafter"/>
</dbReference>
<dbReference type="WBParaSite" id="SBAD_0000131301-mRNA-1">
    <property type="protein sequence ID" value="SBAD_0000131301-mRNA-1"/>
    <property type="gene ID" value="SBAD_0000131301"/>
</dbReference>
<keyword evidence="4" id="KW-0963">Cytoplasm</keyword>
<evidence type="ECO:0000313" key="12">
    <source>
        <dbReference type="WBParaSite" id="SBAD_0000131301-mRNA-1"/>
    </source>
</evidence>
<dbReference type="InterPro" id="IPR014003">
    <property type="entry name" value="BBS5_PH"/>
</dbReference>
<sequence length="246" mass="28205">MVLAINLLKKILIQMYFCAFSLKNFTEYKQSFSAIGYNCITAITTKIAHSASSQRNKLRGQTEALCVLAKCNSTRFEFMFTCLNYCSKKCVPYFKTISLHRVIFCRAYDTTKLYREVKMRGSIIDDDQLKLLPLEEHVKMIIYNNNFKKNEGNLGSLVVTNVRIVWFAATNSYFNVSIPYLHIESKFGTALVIETSQQSGDFVFGFRVDPKERLEELEKEINNIAAAYNANPIFGIEFVKDTVSHV</sequence>
<gene>
    <name evidence="10" type="ORF">SBAD_LOCUS1258</name>
</gene>
<feature type="domain" description="BBSome complex member BBS5 PH" evidence="9">
    <location>
        <begin position="135"/>
        <end position="186"/>
    </location>
</feature>
<evidence type="ECO:0000256" key="1">
    <source>
        <dbReference type="ARBA" id="ARBA00004138"/>
    </source>
</evidence>
<dbReference type="InterPro" id="IPR006606">
    <property type="entry name" value="BBL5"/>
</dbReference>
<keyword evidence="7" id="KW-0966">Cell projection</keyword>
<keyword evidence="11" id="KW-1185">Reference proteome</keyword>
<protein>
    <recommendedName>
        <fullName evidence="8">BBSome complex member BBS5</fullName>
    </recommendedName>
</protein>
<dbReference type="EMBL" id="UZAM01006765">
    <property type="protein sequence ID" value="VDO93756.1"/>
    <property type="molecule type" value="Genomic_DNA"/>
</dbReference>
<keyword evidence="6" id="KW-0206">Cytoskeleton</keyword>
<keyword evidence="5" id="KW-0969">Cilium</keyword>
<evidence type="ECO:0000256" key="5">
    <source>
        <dbReference type="ARBA" id="ARBA00023069"/>
    </source>
</evidence>